<comment type="caution">
    <text evidence="1">The sequence shown here is derived from an EMBL/GenBank/DDBJ whole genome shotgun (WGS) entry which is preliminary data.</text>
</comment>
<proteinExistence type="predicted"/>
<gene>
    <name evidence="1" type="ORF">RPERSI_LOCUS27124</name>
</gene>
<feature type="non-terminal residue" evidence="1">
    <location>
        <position position="61"/>
    </location>
</feature>
<protein>
    <submittedName>
        <fullName evidence="1">27544_t:CDS:1</fullName>
    </submittedName>
</protein>
<organism evidence="1 2">
    <name type="scientific">Racocetra persica</name>
    <dbReference type="NCBI Taxonomy" id="160502"/>
    <lineage>
        <taxon>Eukaryota</taxon>
        <taxon>Fungi</taxon>
        <taxon>Fungi incertae sedis</taxon>
        <taxon>Mucoromycota</taxon>
        <taxon>Glomeromycotina</taxon>
        <taxon>Glomeromycetes</taxon>
        <taxon>Diversisporales</taxon>
        <taxon>Gigasporaceae</taxon>
        <taxon>Racocetra</taxon>
    </lineage>
</organism>
<accession>A0ACA9S5B9</accession>
<dbReference type="EMBL" id="CAJVQC010094747">
    <property type="protein sequence ID" value="CAG8827997.1"/>
    <property type="molecule type" value="Genomic_DNA"/>
</dbReference>
<evidence type="ECO:0000313" key="1">
    <source>
        <dbReference type="EMBL" id="CAG8827997.1"/>
    </source>
</evidence>
<name>A0ACA9S5B9_9GLOM</name>
<dbReference type="Proteomes" id="UP000789920">
    <property type="component" value="Unassembled WGS sequence"/>
</dbReference>
<sequence length="61" mass="6996">PSIPQYFSGWCNLFTEYFEDKPSDKCALGAINEYCHTPRALKDIAKGFLENQEASYSLQMK</sequence>
<feature type="non-terminal residue" evidence="1">
    <location>
        <position position="1"/>
    </location>
</feature>
<reference evidence="1" key="1">
    <citation type="submission" date="2021-06" db="EMBL/GenBank/DDBJ databases">
        <authorList>
            <person name="Kallberg Y."/>
            <person name="Tangrot J."/>
            <person name="Rosling A."/>
        </authorList>
    </citation>
    <scope>NUCLEOTIDE SEQUENCE</scope>
    <source>
        <strain evidence="1">MA461A</strain>
    </source>
</reference>
<keyword evidence="2" id="KW-1185">Reference proteome</keyword>
<evidence type="ECO:0000313" key="2">
    <source>
        <dbReference type="Proteomes" id="UP000789920"/>
    </source>
</evidence>